<dbReference type="GO" id="GO:0005737">
    <property type="term" value="C:cytoplasm"/>
    <property type="evidence" value="ECO:0007669"/>
    <property type="project" value="TreeGrafter"/>
</dbReference>
<dbReference type="AlphaFoldDB" id="A0AAV2IAK3"/>
<sequence>SEFITKSFLETQRFIIESTVREAKFVPVIGTSTTNLHVIEVDIVPCLATLKTETIRTKLSWLPLHSKKRKGKDGVFGFSETGLPKVLNPEEMNHFENNKQTINQQRKQEEGTKKRNDQPNLRRRILNLLTGGEEIMQDQVYPFFLTSTIDHHSMDMPYLLANTQFVKQLQPEIVFDFDPTGSTNGIYKSLDSEQEVEMRVVTSDSFDKA</sequence>
<organism evidence="2 3">
    <name type="scientific">Lymnaea stagnalis</name>
    <name type="common">Great pond snail</name>
    <name type="synonym">Helix stagnalis</name>
    <dbReference type="NCBI Taxonomy" id="6523"/>
    <lineage>
        <taxon>Eukaryota</taxon>
        <taxon>Metazoa</taxon>
        <taxon>Spiralia</taxon>
        <taxon>Lophotrochozoa</taxon>
        <taxon>Mollusca</taxon>
        <taxon>Gastropoda</taxon>
        <taxon>Heterobranchia</taxon>
        <taxon>Euthyneura</taxon>
        <taxon>Panpulmonata</taxon>
        <taxon>Hygrophila</taxon>
        <taxon>Lymnaeoidea</taxon>
        <taxon>Lymnaeidae</taxon>
        <taxon>Lymnaea</taxon>
    </lineage>
</organism>
<feature type="non-terminal residue" evidence="2">
    <location>
        <position position="1"/>
    </location>
</feature>
<feature type="region of interest" description="Disordered" evidence="1">
    <location>
        <begin position="89"/>
        <end position="120"/>
    </location>
</feature>
<reference evidence="2 3" key="1">
    <citation type="submission" date="2024-04" db="EMBL/GenBank/DDBJ databases">
        <authorList>
            <consortium name="Genoscope - CEA"/>
            <person name="William W."/>
        </authorList>
    </citation>
    <scope>NUCLEOTIDE SEQUENCE [LARGE SCALE GENOMIC DNA]</scope>
</reference>
<proteinExistence type="predicted"/>
<dbReference type="Proteomes" id="UP001497497">
    <property type="component" value="Unassembled WGS sequence"/>
</dbReference>
<evidence type="ECO:0000313" key="2">
    <source>
        <dbReference type="EMBL" id="CAL1541865.1"/>
    </source>
</evidence>
<dbReference type="PANTHER" id="PTHR16155">
    <property type="entry name" value="DED DOMAIN-CONTAINING PROTEIN"/>
    <property type="match status" value="1"/>
</dbReference>
<dbReference type="PANTHER" id="PTHR16155:SF18">
    <property type="entry name" value="STERILE ALPHA MOTIF DOMAIN-CONTAINING PROTEIN 9-LIKE"/>
    <property type="match status" value="1"/>
</dbReference>
<feature type="non-terminal residue" evidence="2">
    <location>
        <position position="209"/>
    </location>
</feature>
<name>A0AAV2IAK3_LYMST</name>
<comment type="caution">
    <text evidence="2">The sequence shown here is derived from an EMBL/GenBank/DDBJ whole genome shotgun (WGS) entry which is preliminary data.</text>
</comment>
<evidence type="ECO:0000313" key="3">
    <source>
        <dbReference type="Proteomes" id="UP001497497"/>
    </source>
</evidence>
<keyword evidence="3" id="KW-1185">Reference proteome</keyword>
<evidence type="ECO:0000256" key="1">
    <source>
        <dbReference type="SAM" id="MobiDB-lite"/>
    </source>
</evidence>
<feature type="compositionally biased region" description="Basic and acidic residues" evidence="1">
    <location>
        <begin position="106"/>
        <end position="117"/>
    </location>
</feature>
<dbReference type="EMBL" id="CAXITT010000455">
    <property type="protein sequence ID" value="CAL1541865.1"/>
    <property type="molecule type" value="Genomic_DNA"/>
</dbReference>
<accession>A0AAV2IAK3</accession>
<gene>
    <name evidence="2" type="ORF">GSLYS_00015471001</name>
</gene>
<protein>
    <submittedName>
        <fullName evidence="2">Uncharacterized protein</fullName>
    </submittedName>
</protein>